<keyword evidence="2" id="KW-1185">Reference proteome</keyword>
<organism evidence="1 2">
    <name type="scientific">Knipowitschia caucasica</name>
    <name type="common">Caucasian dwarf goby</name>
    <name type="synonym">Pomatoschistus caucasicus</name>
    <dbReference type="NCBI Taxonomy" id="637954"/>
    <lineage>
        <taxon>Eukaryota</taxon>
        <taxon>Metazoa</taxon>
        <taxon>Chordata</taxon>
        <taxon>Craniata</taxon>
        <taxon>Vertebrata</taxon>
        <taxon>Euteleostomi</taxon>
        <taxon>Actinopterygii</taxon>
        <taxon>Neopterygii</taxon>
        <taxon>Teleostei</taxon>
        <taxon>Neoteleostei</taxon>
        <taxon>Acanthomorphata</taxon>
        <taxon>Gobiaria</taxon>
        <taxon>Gobiiformes</taxon>
        <taxon>Gobioidei</taxon>
        <taxon>Gobiidae</taxon>
        <taxon>Gobiinae</taxon>
        <taxon>Knipowitschia</taxon>
    </lineage>
</organism>
<name>A0AAV2LI34_KNICA</name>
<evidence type="ECO:0000313" key="2">
    <source>
        <dbReference type="Proteomes" id="UP001497482"/>
    </source>
</evidence>
<dbReference type="AlphaFoldDB" id="A0AAV2LI34"/>
<protein>
    <submittedName>
        <fullName evidence="1">Uncharacterized protein</fullName>
    </submittedName>
</protein>
<gene>
    <name evidence="1" type="ORF">KC01_LOCUS29886</name>
</gene>
<dbReference type="EMBL" id="OZ035825">
    <property type="protein sequence ID" value="CAL1602053.1"/>
    <property type="molecule type" value="Genomic_DNA"/>
</dbReference>
<evidence type="ECO:0000313" key="1">
    <source>
        <dbReference type="EMBL" id="CAL1602053.1"/>
    </source>
</evidence>
<dbReference type="Proteomes" id="UP001497482">
    <property type="component" value="Chromosome 3"/>
</dbReference>
<accession>A0AAV2LI34</accession>
<reference evidence="1 2" key="1">
    <citation type="submission" date="2024-04" db="EMBL/GenBank/DDBJ databases">
        <authorList>
            <person name="Waldvogel A.-M."/>
            <person name="Schoenle A."/>
        </authorList>
    </citation>
    <scope>NUCLEOTIDE SEQUENCE [LARGE SCALE GENOMIC DNA]</scope>
</reference>
<sequence length="172" mass="19250">MKLTSPARLQMASWLYRVTEVALEEILSASIPSSSEERAWSRGRISTRLWKADTLLYAPSPIPTAPASLLRLLLSPLCPDRDCFSPLLRSVRTLEVSSDASRRTSVLRHRPDFTKAEIALSLRDTQRIALFVHITADLRTSTVSLIELSLSRSQPRVKNGTLKYGQSLAYLV</sequence>
<proteinExistence type="predicted"/>